<comment type="subcellular location">
    <subcellularLocation>
        <location evidence="3">Cytoplasm</location>
    </subcellularLocation>
</comment>
<dbReference type="Gene3D" id="3.40.80.10">
    <property type="entry name" value="Peptidoglycan recognition protein-like"/>
    <property type="match status" value="1"/>
</dbReference>
<evidence type="ECO:0000313" key="15">
    <source>
        <dbReference type="Proteomes" id="UP000198305"/>
    </source>
</evidence>
<evidence type="ECO:0000256" key="3">
    <source>
        <dbReference type="ARBA" id="ARBA00004496"/>
    </source>
</evidence>
<sequence>MDIALSINAQGLVAEAEFIASPNCDERPVNTEICLLVIHNISLPPSQYGGPGITELFTNSLNPRQHPYYAEIHHLRVSSHFLIRRDGSLQQFVPCAARAWHAGVSSWRGHERCNDFSIGIELEGSDFEAFTPEQYDMLVTLSRLLIAHYPIRDIAGHSHIAPGRKTDPGPYFNWDLLTGIRNEMEKPGNSGIDS</sequence>
<evidence type="ECO:0000256" key="1">
    <source>
        <dbReference type="ARBA" id="ARBA00001561"/>
    </source>
</evidence>
<dbReference type="EC" id="3.5.1.28" evidence="5"/>
<evidence type="ECO:0000256" key="11">
    <source>
        <dbReference type="ARBA" id="ARBA00039257"/>
    </source>
</evidence>
<evidence type="ECO:0000256" key="12">
    <source>
        <dbReference type="ARBA" id="ARBA00042615"/>
    </source>
</evidence>
<dbReference type="Proteomes" id="UP000198305">
    <property type="component" value="Unassembled WGS sequence"/>
</dbReference>
<comment type="cofactor">
    <cofactor evidence="2">
        <name>Zn(2+)</name>
        <dbReference type="ChEBI" id="CHEBI:29105"/>
    </cofactor>
</comment>
<dbReference type="GO" id="GO:0009254">
    <property type="term" value="P:peptidoglycan turnover"/>
    <property type="evidence" value="ECO:0007669"/>
    <property type="project" value="TreeGrafter"/>
</dbReference>
<evidence type="ECO:0000256" key="8">
    <source>
        <dbReference type="ARBA" id="ARBA00022801"/>
    </source>
</evidence>
<dbReference type="PANTHER" id="PTHR30417">
    <property type="entry name" value="N-ACETYLMURAMOYL-L-ALANINE AMIDASE AMID"/>
    <property type="match status" value="1"/>
</dbReference>
<evidence type="ECO:0000259" key="13">
    <source>
        <dbReference type="SMART" id="SM00644"/>
    </source>
</evidence>
<feature type="domain" description="N-acetylmuramoyl-L-alanine amidase" evidence="13">
    <location>
        <begin position="21"/>
        <end position="169"/>
    </location>
</feature>
<dbReference type="Pfam" id="PF01510">
    <property type="entry name" value="Amidase_2"/>
    <property type="match status" value="1"/>
</dbReference>
<name>A0A238Z761_9PROT</name>
<dbReference type="AlphaFoldDB" id="A0A238Z761"/>
<evidence type="ECO:0000256" key="5">
    <source>
        <dbReference type="ARBA" id="ARBA00011901"/>
    </source>
</evidence>
<dbReference type="NCBIfam" id="NF008758">
    <property type="entry name" value="PRK11789.1"/>
    <property type="match status" value="1"/>
</dbReference>
<gene>
    <name evidence="14" type="ORF">SAMN05192560_1066</name>
</gene>
<dbReference type="GO" id="GO:0008745">
    <property type="term" value="F:N-acetylmuramoyl-L-alanine amidase activity"/>
    <property type="evidence" value="ECO:0007669"/>
    <property type="project" value="UniProtKB-EC"/>
</dbReference>
<dbReference type="OrthoDB" id="9794842at2"/>
<dbReference type="SUPFAM" id="SSF55846">
    <property type="entry name" value="N-acetylmuramoyl-L-alanine amidase-like"/>
    <property type="match status" value="1"/>
</dbReference>
<evidence type="ECO:0000313" key="14">
    <source>
        <dbReference type="EMBL" id="SNR78663.1"/>
    </source>
</evidence>
<dbReference type="GO" id="GO:0009253">
    <property type="term" value="P:peptidoglycan catabolic process"/>
    <property type="evidence" value="ECO:0007669"/>
    <property type="project" value="InterPro"/>
</dbReference>
<dbReference type="InterPro" id="IPR002502">
    <property type="entry name" value="Amidase_domain"/>
</dbReference>
<dbReference type="EMBL" id="FZOA01000004">
    <property type="protein sequence ID" value="SNR78663.1"/>
    <property type="molecule type" value="Genomic_DNA"/>
</dbReference>
<evidence type="ECO:0000256" key="4">
    <source>
        <dbReference type="ARBA" id="ARBA00007553"/>
    </source>
</evidence>
<dbReference type="GO" id="GO:0046872">
    <property type="term" value="F:metal ion binding"/>
    <property type="evidence" value="ECO:0007669"/>
    <property type="project" value="UniProtKB-KW"/>
</dbReference>
<accession>A0A238Z761</accession>
<dbReference type="RefSeq" id="WP_089375195.1">
    <property type="nucleotide sequence ID" value="NZ_FZOA01000004.1"/>
</dbReference>
<dbReference type="CDD" id="cd06583">
    <property type="entry name" value="PGRP"/>
    <property type="match status" value="1"/>
</dbReference>
<comment type="similarity">
    <text evidence="4">Belongs to the N-acetylmuramoyl-L-alanine amidase 2 family.</text>
</comment>
<keyword evidence="15" id="KW-1185">Reference proteome</keyword>
<dbReference type="GO" id="GO:0071555">
    <property type="term" value="P:cell wall organization"/>
    <property type="evidence" value="ECO:0007669"/>
    <property type="project" value="UniProtKB-KW"/>
</dbReference>
<keyword evidence="8" id="KW-0378">Hydrolase</keyword>
<dbReference type="InterPro" id="IPR051206">
    <property type="entry name" value="NAMLAA_amidase_2"/>
</dbReference>
<keyword evidence="7" id="KW-0479">Metal-binding</keyword>
<evidence type="ECO:0000256" key="7">
    <source>
        <dbReference type="ARBA" id="ARBA00022723"/>
    </source>
</evidence>
<keyword evidence="9" id="KW-0862">Zinc</keyword>
<dbReference type="GO" id="GO:0005737">
    <property type="term" value="C:cytoplasm"/>
    <property type="evidence" value="ECO:0007669"/>
    <property type="project" value="UniProtKB-SubCell"/>
</dbReference>
<keyword evidence="10" id="KW-0961">Cell wall biogenesis/degradation</keyword>
<proteinExistence type="inferred from homology"/>
<evidence type="ECO:0000256" key="6">
    <source>
        <dbReference type="ARBA" id="ARBA00022490"/>
    </source>
</evidence>
<dbReference type="SMART" id="SM00644">
    <property type="entry name" value="Ami_2"/>
    <property type="match status" value="1"/>
</dbReference>
<dbReference type="InterPro" id="IPR036505">
    <property type="entry name" value="Amidase/PGRP_sf"/>
</dbReference>
<organism evidence="14 15">
    <name type="scientific">Methylobacillus rhizosphaerae</name>
    <dbReference type="NCBI Taxonomy" id="551994"/>
    <lineage>
        <taxon>Bacteria</taxon>
        <taxon>Pseudomonadati</taxon>
        <taxon>Pseudomonadota</taxon>
        <taxon>Betaproteobacteria</taxon>
        <taxon>Nitrosomonadales</taxon>
        <taxon>Methylophilaceae</taxon>
        <taxon>Methylobacillus</taxon>
    </lineage>
</organism>
<protein>
    <recommendedName>
        <fullName evidence="11">1,6-anhydro-N-acetylmuramyl-L-alanine amidase AmpD</fullName>
        <ecNumber evidence="5">3.5.1.28</ecNumber>
    </recommendedName>
    <alternativeName>
        <fullName evidence="12">N-acetylmuramoyl-L-alanine amidase</fullName>
    </alternativeName>
</protein>
<reference evidence="15" key="1">
    <citation type="submission" date="2017-06" db="EMBL/GenBank/DDBJ databases">
        <authorList>
            <person name="Varghese N."/>
            <person name="Submissions S."/>
        </authorList>
    </citation>
    <scope>NUCLEOTIDE SEQUENCE [LARGE SCALE GENOMIC DNA]</scope>
    <source>
        <strain evidence="15">Ca-68</strain>
    </source>
</reference>
<evidence type="ECO:0000256" key="2">
    <source>
        <dbReference type="ARBA" id="ARBA00001947"/>
    </source>
</evidence>
<evidence type="ECO:0000256" key="10">
    <source>
        <dbReference type="ARBA" id="ARBA00023316"/>
    </source>
</evidence>
<comment type="catalytic activity">
    <reaction evidence="1">
        <text>Hydrolyzes the link between N-acetylmuramoyl residues and L-amino acid residues in certain cell-wall glycopeptides.</text>
        <dbReference type="EC" id="3.5.1.28"/>
    </reaction>
</comment>
<keyword evidence="6" id="KW-0963">Cytoplasm</keyword>
<dbReference type="PANTHER" id="PTHR30417:SF4">
    <property type="entry name" value="1,6-ANHYDRO-N-ACETYLMURAMYL-L-ALANINE AMIDASE AMPD"/>
    <property type="match status" value="1"/>
</dbReference>
<evidence type="ECO:0000256" key="9">
    <source>
        <dbReference type="ARBA" id="ARBA00022833"/>
    </source>
</evidence>